<dbReference type="InterPro" id="IPR001466">
    <property type="entry name" value="Beta-lactam-related"/>
</dbReference>
<feature type="transmembrane region" description="Helical" evidence="1">
    <location>
        <begin position="6"/>
        <end position="21"/>
    </location>
</feature>
<keyword evidence="1" id="KW-0472">Membrane</keyword>
<dbReference type="PANTHER" id="PTHR46825">
    <property type="entry name" value="D-ALANYL-D-ALANINE-CARBOXYPEPTIDASE/ENDOPEPTIDASE AMPH"/>
    <property type="match status" value="1"/>
</dbReference>
<dbReference type="SUPFAM" id="SSF56601">
    <property type="entry name" value="beta-lactamase/transpeptidase-like"/>
    <property type="match status" value="1"/>
</dbReference>
<name>A0ABY8NJW7_9GAMM</name>
<evidence type="ECO:0000313" key="3">
    <source>
        <dbReference type="EMBL" id="WGL17898.1"/>
    </source>
</evidence>
<dbReference type="Proteomes" id="UP001236500">
    <property type="component" value="Chromosome"/>
</dbReference>
<keyword evidence="1" id="KW-0812">Transmembrane</keyword>
<dbReference type="InterPro" id="IPR012338">
    <property type="entry name" value="Beta-lactam/transpept-like"/>
</dbReference>
<evidence type="ECO:0000313" key="4">
    <source>
        <dbReference type="Proteomes" id="UP001236500"/>
    </source>
</evidence>
<dbReference type="Pfam" id="PF00144">
    <property type="entry name" value="Beta-lactamase"/>
    <property type="match status" value="1"/>
</dbReference>
<dbReference type="PANTHER" id="PTHR46825:SF9">
    <property type="entry name" value="BETA-LACTAMASE-RELATED DOMAIN-CONTAINING PROTEIN"/>
    <property type="match status" value="1"/>
</dbReference>
<proteinExistence type="predicted"/>
<dbReference type="RefSeq" id="WP_280321824.1">
    <property type="nucleotide sequence ID" value="NZ_CP118605.1"/>
</dbReference>
<dbReference type="EMBL" id="CP118605">
    <property type="protein sequence ID" value="WGL17898.1"/>
    <property type="molecule type" value="Genomic_DNA"/>
</dbReference>
<protein>
    <submittedName>
        <fullName evidence="3">Serine hydrolase</fullName>
    </submittedName>
</protein>
<sequence length="410" mass="46032">MSLQVFNLVIGNVMSSLGVWLRNRRVDLIVLLVVLTGLATGTHFWIADRNGVMKALFPVQAFLAPVSCSNRTPQWLSSLAKDLIPKMRAISSQLILIRANGDEHHCETGWIGTPLISDSLNETARFRYASMTKPITAAAILELERQGRLSMNTPVLDVFFPELVSGEEGKPEAAEIQIQHLLEHRAGLVGKNNQIFNSRRKPWCPYALDKLTSAHLKFAPGSDTQYTNINHCLLGEVIAHYQQTPVREALSDLLSLENLGIRFIEEVSAKDEVKRDFRNNEFYGERFTGNFDYLAVSATAGLSGSALAYGHLMTDLIERKYPGFITRPEDMQNCDTSVFRQCYGKAFYLYKAHNQRYLNVKEGYLPGMSGVVVVTQVGDIFVWLANADMPNSVKGEQMKWLLEYLSDYIG</sequence>
<gene>
    <name evidence="3" type="ORF">PVT68_06265</name>
</gene>
<keyword evidence="1" id="KW-1133">Transmembrane helix</keyword>
<evidence type="ECO:0000259" key="2">
    <source>
        <dbReference type="Pfam" id="PF00144"/>
    </source>
</evidence>
<dbReference type="Gene3D" id="3.40.710.10">
    <property type="entry name" value="DD-peptidase/beta-lactamase superfamily"/>
    <property type="match status" value="1"/>
</dbReference>
<reference evidence="3 4" key="1">
    <citation type="submission" date="2023-02" db="EMBL/GenBank/DDBJ databases">
        <title>Description and genomic characterization of Microbulbifer bruguierae sp. nov., isolated from the sediment of mangrove plant Bruguiera sexangula.</title>
        <authorList>
            <person name="Long M."/>
        </authorList>
    </citation>
    <scope>NUCLEOTIDE SEQUENCE [LARGE SCALE GENOMIC DNA]</scope>
    <source>
        <strain evidence="3 4">H12</strain>
    </source>
</reference>
<feature type="domain" description="Beta-lactamase-related" evidence="2">
    <location>
        <begin position="120"/>
        <end position="386"/>
    </location>
</feature>
<dbReference type="InterPro" id="IPR050491">
    <property type="entry name" value="AmpC-like"/>
</dbReference>
<keyword evidence="3" id="KW-0378">Hydrolase</keyword>
<feature type="transmembrane region" description="Helical" evidence="1">
    <location>
        <begin position="28"/>
        <end position="46"/>
    </location>
</feature>
<evidence type="ECO:0000256" key="1">
    <source>
        <dbReference type="SAM" id="Phobius"/>
    </source>
</evidence>
<accession>A0ABY8NJW7</accession>
<keyword evidence="4" id="KW-1185">Reference proteome</keyword>
<organism evidence="3 4">
    <name type="scientific">Microbulbifer bruguierae</name>
    <dbReference type="NCBI Taxonomy" id="3029061"/>
    <lineage>
        <taxon>Bacteria</taxon>
        <taxon>Pseudomonadati</taxon>
        <taxon>Pseudomonadota</taxon>
        <taxon>Gammaproteobacteria</taxon>
        <taxon>Cellvibrionales</taxon>
        <taxon>Microbulbiferaceae</taxon>
        <taxon>Microbulbifer</taxon>
    </lineage>
</organism>
<dbReference type="GO" id="GO:0016787">
    <property type="term" value="F:hydrolase activity"/>
    <property type="evidence" value="ECO:0007669"/>
    <property type="project" value="UniProtKB-KW"/>
</dbReference>